<evidence type="ECO:0000313" key="5">
    <source>
        <dbReference type="Proteomes" id="UP000002698"/>
    </source>
</evidence>
<evidence type="ECO:0000259" key="3">
    <source>
        <dbReference type="Pfam" id="PF00857"/>
    </source>
</evidence>
<keyword evidence="5" id="KW-1185">Reference proteome</keyword>
<dbReference type="STRING" id="348780.NP_1274A"/>
<dbReference type="SUPFAM" id="SSF52499">
    <property type="entry name" value="Isochorismatase-like hydrolases"/>
    <property type="match status" value="1"/>
</dbReference>
<evidence type="ECO:0000256" key="2">
    <source>
        <dbReference type="SAM" id="MobiDB-lite"/>
    </source>
</evidence>
<dbReference type="HOGENOM" id="CLU_068979_5_2_2"/>
<dbReference type="PANTHER" id="PTHR43540">
    <property type="entry name" value="PEROXYUREIDOACRYLATE/UREIDOACRYLATE AMIDOHYDROLASE-RELATED"/>
    <property type="match status" value="1"/>
</dbReference>
<reference evidence="4 5" key="1">
    <citation type="journal article" date="2005" name="Genome Res.">
        <title>Living with two extremes: conclusions from the genome sequence of Natronomonas pharaonis.</title>
        <authorList>
            <person name="Falb M."/>
            <person name="Pfeiffer F."/>
            <person name="Palm P."/>
            <person name="Rodewald K."/>
            <person name="Hickmann V."/>
            <person name="Tittor J."/>
            <person name="Oesterhelt D."/>
        </authorList>
    </citation>
    <scope>NUCLEOTIDE SEQUENCE [LARGE SCALE GENOMIC DNA]</scope>
    <source>
        <strain evidence="5">ATCC 35678 / DSM 2160 / CIP 103997 / JCM 8858 / NBRC 14720 / NCIMB 2260 / Gabara</strain>
    </source>
</reference>
<dbReference type="EMBL" id="CR936257">
    <property type="protein sequence ID" value="CAI48728.1"/>
    <property type="molecule type" value="Genomic_DNA"/>
</dbReference>
<dbReference type="Gene3D" id="3.40.50.850">
    <property type="entry name" value="Isochorismatase-like"/>
    <property type="match status" value="1"/>
</dbReference>
<dbReference type="EnsemblBacteria" id="CAI48728">
    <property type="protein sequence ID" value="CAI48728"/>
    <property type="gene ID" value="NP_1274A"/>
</dbReference>
<dbReference type="InterPro" id="IPR000868">
    <property type="entry name" value="Isochorismatase-like_dom"/>
</dbReference>
<name>A0A1U7EUQ3_NATPD</name>
<dbReference type="CDD" id="cd01014">
    <property type="entry name" value="nicotinamidase_related"/>
    <property type="match status" value="1"/>
</dbReference>
<dbReference type="Proteomes" id="UP000002698">
    <property type="component" value="Chromosome"/>
</dbReference>
<evidence type="ECO:0000256" key="1">
    <source>
        <dbReference type="ARBA" id="ARBA00022801"/>
    </source>
</evidence>
<organism evidence="4 5">
    <name type="scientific">Natronomonas pharaonis (strain ATCC 35678 / DSM 2160 / CIP 103997 / JCM 8858 / NBRC 14720 / NCIMB 2260 / Gabara)</name>
    <name type="common">Halobacterium pharaonis</name>
    <dbReference type="NCBI Taxonomy" id="348780"/>
    <lineage>
        <taxon>Archaea</taxon>
        <taxon>Methanobacteriati</taxon>
        <taxon>Methanobacteriota</taxon>
        <taxon>Stenosarchaea group</taxon>
        <taxon>Halobacteria</taxon>
        <taxon>Halobacteriales</taxon>
        <taxon>Natronomonadaceae</taxon>
        <taxon>Natronomonas</taxon>
    </lineage>
</organism>
<dbReference type="eggNOG" id="arCOG01943">
    <property type="taxonomic scope" value="Archaea"/>
</dbReference>
<dbReference type="InterPro" id="IPR050272">
    <property type="entry name" value="Isochorismatase-like_hydrls"/>
</dbReference>
<proteinExistence type="predicted"/>
<dbReference type="GeneID" id="3702675"/>
<dbReference type="GO" id="GO:0016787">
    <property type="term" value="F:hydrolase activity"/>
    <property type="evidence" value="ECO:0007669"/>
    <property type="project" value="UniProtKB-KW"/>
</dbReference>
<accession>A0A1U7EUQ3</accession>
<evidence type="ECO:0000313" key="4">
    <source>
        <dbReference type="EMBL" id="CAI48728.1"/>
    </source>
</evidence>
<dbReference type="OrthoDB" id="202119at2157"/>
<dbReference type="RefSeq" id="WP_011322363.1">
    <property type="nucleotide sequence ID" value="NC_007426.1"/>
</dbReference>
<dbReference type="KEGG" id="nph:NP_1274A"/>
<feature type="region of interest" description="Disordered" evidence="2">
    <location>
        <begin position="58"/>
        <end position="93"/>
    </location>
</feature>
<feature type="domain" description="Isochorismatase-like" evidence="3">
    <location>
        <begin position="14"/>
        <end position="185"/>
    </location>
</feature>
<keyword evidence="1" id="KW-0378">Hydrolase</keyword>
<dbReference type="InterPro" id="IPR036380">
    <property type="entry name" value="Isochorismatase-like_sf"/>
</dbReference>
<sequence>MPYRDYESLSLAESAIICVDVQQGFDRERWGERNNPDAERHIAELLAAWREAGHPVIHVRHDSTEPDSPLRPGRSGNEFKPAGEPEPGEPVVGKRVNSAFIGTELEALLRERGVRRPVFVGFTTDHCVSTSVRMAENLGFEPYVVSDATATFDRELGGTRYAAEQNHRLALAQLSDEFATVVETATLLAALAERKA</sequence>
<dbReference type="Pfam" id="PF00857">
    <property type="entry name" value="Isochorismatase"/>
    <property type="match status" value="1"/>
</dbReference>
<protein>
    <submittedName>
        <fullName evidence="4">Isochorismatase family protein</fullName>
    </submittedName>
</protein>
<gene>
    <name evidence="4" type="primary">entB1</name>
    <name evidence="4" type="ordered locus">NP_1274A</name>
</gene>
<dbReference type="AlphaFoldDB" id="A0A1U7EUQ3"/>
<dbReference type="PANTHER" id="PTHR43540:SF1">
    <property type="entry name" value="ISOCHORISMATASE HYDROLASE"/>
    <property type="match status" value="1"/>
</dbReference>